<accession>A0A143DB73</accession>
<proteinExistence type="predicted"/>
<organism evidence="2 3">
    <name type="scientific">Haematospirillum jordaniae</name>
    <dbReference type="NCBI Taxonomy" id="1549855"/>
    <lineage>
        <taxon>Bacteria</taxon>
        <taxon>Pseudomonadati</taxon>
        <taxon>Pseudomonadota</taxon>
        <taxon>Alphaproteobacteria</taxon>
        <taxon>Rhodospirillales</taxon>
        <taxon>Novispirillaceae</taxon>
        <taxon>Haematospirillum</taxon>
    </lineage>
</organism>
<dbReference type="KEGG" id="hjo:AY555_00485"/>
<sequence>MGLITPAMARGSMVQTIINRTSMAIVASDTMVTRLPANMAPGLMVVPHIHSLIMPMVITAMLLQRPTIIMRLTITMVITVTTTIMVGLSVVPRSLVSLSALLLWVLP</sequence>
<evidence type="ECO:0000313" key="3">
    <source>
        <dbReference type="Proteomes" id="UP000076066"/>
    </source>
</evidence>
<keyword evidence="1" id="KW-1133">Transmembrane helix</keyword>
<feature type="transmembrane region" description="Helical" evidence="1">
    <location>
        <begin position="39"/>
        <end position="63"/>
    </location>
</feature>
<name>A0A143DB73_9PROT</name>
<evidence type="ECO:0000313" key="2">
    <source>
        <dbReference type="EMBL" id="AMW33896.1"/>
    </source>
</evidence>
<dbReference type="Proteomes" id="UP000076066">
    <property type="component" value="Chromosome"/>
</dbReference>
<dbReference type="EMBL" id="CP014525">
    <property type="protein sequence ID" value="AMW33896.1"/>
    <property type="molecule type" value="Genomic_DNA"/>
</dbReference>
<evidence type="ECO:0000256" key="1">
    <source>
        <dbReference type="SAM" id="Phobius"/>
    </source>
</evidence>
<gene>
    <name evidence="2" type="ORF">AY555_00485</name>
</gene>
<dbReference type="AlphaFoldDB" id="A0A143DB73"/>
<dbReference type="STRING" id="1549855.AY555_00485"/>
<feature type="transmembrane region" description="Helical" evidence="1">
    <location>
        <begin position="75"/>
        <end position="106"/>
    </location>
</feature>
<keyword evidence="1" id="KW-0812">Transmembrane</keyword>
<reference evidence="2 3" key="1">
    <citation type="submission" date="2016-02" db="EMBL/GenBank/DDBJ databases">
        <title>Complete Genome of H5569, the type strain of the newly described species Haematospirillium jordaniae.</title>
        <authorList>
            <person name="Nicholson A.C."/>
            <person name="Humrighouse B.W."/>
            <person name="Loparov V."/>
            <person name="McQuiston J.R."/>
        </authorList>
    </citation>
    <scope>NUCLEOTIDE SEQUENCE [LARGE SCALE GENOMIC DNA]</scope>
    <source>
        <strain evidence="2 3">H5569</strain>
    </source>
</reference>
<keyword evidence="3" id="KW-1185">Reference proteome</keyword>
<keyword evidence="1" id="KW-0472">Membrane</keyword>
<protein>
    <submittedName>
        <fullName evidence="2">Uncharacterized protein</fullName>
    </submittedName>
</protein>